<dbReference type="Gene3D" id="2.60.40.10">
    <property type="entry name" value="Immunoglobulins"/>
    <property type="match status" value="1"/>
</dbReference>
<dbReference type="PANTHER" id="PTHR33307">
    <property type="entry name" value="ALPHA-RHAMNOSIDASE (EUROFUNG)"/>
    <property type="match status" value="1"/>
</dbReference>
<comment type="catalytic activity">
    <reaction evidence="1">
        <text>Hydrolysis of terminal non-reducing alpha-L-rhamnose residues in alpha-L-rhamnosides.</text>
        <dbReference type="EC" id="3.2.1.40"/>
    </reaction>
</comment>
<dbReference type="Pfam" id="PF08531">
    <property type="entry name" value="Bac_rhamnosid_N"/>
    <property type="match status" value="1"/>
</dbReference>
<evidence type="ECO:0000256" key="2">
    <source>
        <dbReference type="ARBA" id="ARBA00012652"/>
    </source>
</evidence>
<dbReference type="InterPro" id="IPR008928">
    <property type="entry name" value="6-hairpin_glycosidase_sf"/>
</dbReference>
<protein>
    <recommendedName>
        <fullName evidence="2">alpha-L-rhamnosidase</fullName>
        <ecNumber evidence="2">3.2.1.40</ecNumber>
    </recommendedName>
</protein>
<dbReference type="InterPro" id="IPR035396">
    <property type="entry name" value="Bac_rhamnosid6H"/>
</dbReference>
<dbReference type="InterPro" id="IPR012341">
    <property type="entry name" value="6hp_glycosidase-like_sf"/>
</dbReference>
<evidence type="ECO:0000313" key="9">
    <source>
        <dbReference type="Proteomes" id="UP000186004"/>
    </source>
</evidence>
<dbReference type="InterPro" id="IPR013737">
    <property type="entry name" value="Bac_rhamnosid_N"/>
</dbReference>
<dbReference type="Pfam" id="PF05592">
    <property type="entry name" value="Bac_rhamnosid"/>
    <property type="match status" value="1"/>
</dbReference>
<dbReference type="GO" id="GO:0005975">
    <property type="term" value="P:carbohydrate metabolic process"/>
    <property type="evidence" value="ECO:0007669"/>
    <property type="project" value="InterPro"/>
</dbReference>
<sequence>MAQTPRPAPAPGPELTRRSLIGWGVAGAGAVALGAASTEPASAAPPSGAGAGPLAVDRLRTEYADRPLGTDIGEPRFSWTATAPGHNAGQSGYQVLVATRPDRLTPEAADVWNSGRVSSQRSLGVAYAGPRLAPRTRYHWRVRLWDQAGRATRWSTPTWFETGLLDEGFGAARWVGAEPDHAAERLDLAGASWIWSPDATAGNAPAGTRWFRGSLTLPAGTGIAVAQLVVTADDDFTAYLDGQQVLHAPQQTDGWKNARAADVTDLVRDAGGPLTLAVVATNRPGPSVNPGGLIAKLVVTSTAGERSVLVSDGSWRSCDTEQAGWPEPGHDESGWAPVAVLAPYGQGPWGGQVDVPQPHALNLTGASWVWGPGATTGGAPAGPRWFRGRLALPQGTGVSSARLIMSADDDFTAYLCGQLVLSAPQQTDGWRTARVADVTELTRAAVGGDLVLAAIATNRGGASVNPGGLIAKLVVGTTDGGELVLVTGAGWRTTGSVETGWEQADHDDSAWSPVVVLAPYGQGPWGSGVEPPVQERPAPLLRRAFQLDKPVERARLYAAGLAYQVLHLNGERVGTAVLDPGFTDYDDTVLYVTHDVPQLLVQGRNALAVELGRGFYGMTTRNVWRWHQPPWHGEPRVLARLVVEHPDGSRTEVVSDDSWRVTTGPTLSNSLYAGETYDARLELPGWSTARFDDSDWDLASVLDAPAGTLRAQEHEPIRVVESVAPARLSSPRAGVWVADFGRTTAGWVRLRVTAPAGTVVRVLYGEKLRADGTVEASNGNVQSARFQLDEYVARGGGEEVWEPRFSYKGFRYVQLDGLPGAARTDTVTMRVVHSDVRDVGEFRCSEPLFEQFERMMRRTVRSNLHGIPTDTPMYEKNGWTGDAQVAAATMAGQLDLSRFFTKWLGDLRDAQVATGQVPVIVPSGGWGYQELAPAPEWTTVYPYLLREMHRWYGDDRLPRQHWQAVTDYLEWELGRLSDGLAVTALGDYLSPGTGGNPPEDTRLTATAYLHRALLASAEVGELIGEDAQAARFRAAAAGLRDRLNETFLDRGRGLYRTDRDPGYRQTSNAVPLAFGLVPDELVQAVVDNLVADIRDRGWHLNTGCLGTSVLLPVLTEHGHADVAARVASQRTYPSWGYWVENDADTMWEMWPTSTRSRQHYFHGTVVQWLYEHVAGLRPVADGWARFVVRPDARAELSAASVAVDTVRGRASAAWRRDDGRFELTVQVPVGATAEVHVPTARPGDVEASPGGLVAARRMTAGYLVHTVGSGTWRFVSSSAPTA</sequence>
<keyword evidence="3" id="KW-0378">Hydrolase</keyword>
<dbReference type="Pfam" id="PF17389">
    <property type="entry name" value="Bac_rhamnosid6H"/>
    <property type="match status" value="1"/>
</dbReference>
<dbReference type="EC" id="3.2.1.40" evidence="2"/>
<dbReference type="InterPro" id="IPR013783">
    <property type="entry name" value="Ig-like_fold"/>
</dbReference>
<dbReference type="Pfam" id="PF17390">
    <property type="entry name" value="Bac_rhamnosid_C"/>
    <property type="match status" value="1"/>
</dbReference>
<dbReference type="EMBL" id="FTNF01000004">
    <property type="protein sequence ID" value="SIQ77548.1"/>
    <property type="molecule type" value="Genomic_DNA"/>
</dbReference>
<dbReference type="Gene3D" id="2.60.420.10">
    <property type="entry name" value="Maltose phosphorylase, domain 3"/>
    <property type="match status" value="1"/>
</dbReference>
<dbReference type="PANTHER" id="PTHR33307:SF6">
    <property type="entry name" value="ALPHA-RHAMNOSIDASE (EUROFUNG)-RELATED"/>
    <property type="match status" value="1"/>
</dbReference>
<gene>
    <name evidence="8" type="ORF">SAMN05444858_104129</name>
</gene>
<dbReference type="GO" id="GO:0030596">
    <property type="term" value="F:alpha-L-rhamnosidase activity"/>
    <property type="evidence" value="ECO:0007669"/>
    <property type="project" value="UniProtKB-EC"/>
</dbReference>
<dbReference type="OrthoDB" id="9761045at2"/>
<organism evidence="8 9">
    <name type="scientific">Micromonospora avicenniae</name>
    <dbReference type="NCBI Taxonomy" id="1198245"/>
    <lineage>
        <taxon>Bacteria</taxon>
        <taxon>Bacillati</taxon>
        <taxon>Actinomycetota</taxon>
        <taxon>Actinomycetes</taxon>
        <taxon>Micromonosporales</taxon>
        <taxon>Micromonosporaceae</taxon>
        <taxon>Micromonospora</taxon>
    </lineage>
</organism>
<dbReference type="RefSeq" id="WP_076469538.1">
    <property type="nucleotide sequence ID" value="NZ_FTNF01000004.1"/>
</dbReference>
<dbReference type="PROSITE" id="PS51318">
    <property type="entry name" value="TAT"/>
    <property type="match status" value="1"/>
</dbReference>
<dbReference type="InterPro" id="IPR016007">
    <property type="entry name" value="Alpha_rhamnosid"/>
</dbReference>
<feature type="domain" description="Alpha-L-rhamnosidase C-terminal" evidence="7">
    <location>
        <begin position="1175"/>
        <end position="1245"/>
    </location>
</feature>
<dbReference type="InterPro" id="IPR008979">
    <property type="entry name" value="Galactose-bd-like_sf"/>
</dbReference>
<evidence type="ECO:0000313" key="8">
    <source>
        <dbReference type="EMBL" id="SIQ77548.1"/>
    </source>
</evidence>
<name>A0A1N6VII1_9ACTN</name>
<keyword evidence="9" id="KW-1185">Reference proteome</keyword>
<proteinExistence type="predicted"/>
<evidence type="ECO:0000259" key="7">
    <source>
        <dbReference type="Pfam" id="PF17390"/>
    </source>
</evidence>
<dbReference type="Pfam" id="PF25788">
    <property type="entry name" value="Ig_Rha78A_N"/>
    <property type="match status" value="1"/>
</dbReference>
<evidence type="ECO:0000259" key="4">
    <source>
        <dbReference type="Pfam" id="PF05592"/>
    </source>
</evidence>
<evidence type="ECO:0000259" key="6">
    <source>
        <dbReference type="Pfam" id="PF17389"/>
    </source>
</evidence>
<dbReference type="STRING" id="1198245.SAMN05444858_104129"/>
<dbReference type="Gene3D" id="2.60.120.260">
    <property type="entry name" value="Galactose-binding domain-like"/>
    <property type="match status" value="4"/>
</dbReference>
<dbReference type="InterPro" id="IPR035398">
    <property type="entry name" value="Bac_rhamnosid_C"/>
</dbReference>
<dbReference type="Proteomes" id="UP000186004">
    <property type="component" value="Unassembled WGS sequence"/>
</dbReference>
<dbReference type="SUPFAM" id="SSF49785">
    <property type="entry name" value="Galactose-binding domain-like"/>
    <property type="match status" value="1"/>
</dbReference>
<reference evidence="8 9" key="1">
    <citation type="submission" date="2017-01" db="EMBL/GenBank/DDBJ databases">
        <authorList>
            <person name="Mah S.A."/>
            <person name="Swanson W.J."/>
            <person name="Moy G.W."/>
            <person name="Vacquier V.D."/>
        </authorList>
    </citation>
    <scope>NUCLEOTIDE SEQUENCE [LARGE SCALE GENOMIC DNA]</scope>
    <source>
        <strain evidence="8 9">DSM 45758</strain>
    </source>
</reference>
<feature type="domain" description="Alpha-L-rhamnosidase concanavalin-like" evidence="4">
    <location>
        <begin position="732"/>
        <end position="833"/>
    </location>
</feature>
<dbReference type="InterPro" id="IPR008902">
    <property type="entry name" value="Rhamnosid_concanavalin"/>
</dbReference>
<dbReference type="SUPFAM" id="SSF48208">
    <property type="entry name" value="Six-hairpin glycosidases"/>
    <property type="match status" value="1"/>
</dbReference>
<accession>A0A1N6VII1</accession>
<feature type="domain" description="Bacterial alpha-L-rhamnosidase N-terminal" evidence="5">
    <location>
        <begin position="549"/>
        <end position="721"/>
    </location>
</feature>
<evidence type="ECO:0000256" key="3">
    <source>
        <dbReference type="ARBA" id="ARBA00022801"/>
    </source>
</evidence>
<evidence type="ECO:0000259" key="5">
    <source>
        <dbReference type="Pfam" id="PF08531"/>
    </source>
</evidence>
<dbReference type="Gene3D" id="1.50.10.10">
    <property type="match status" value="1"/>
</dbReference>
<evidence type="ECO:0000256" key="1">
    <source>
        <dbReference type="ARBA" id="ARBA00001445"/>
    </source>
</evidence>
<feature type="domain" description="Alpha-L-rhamnosidase six-hairpin glycosidase" evidence="6">
    <location>
        <begin position="838"/>
        <end position="1173"/>
    </location>
</feature>
<dbReference type="InterPro" id="IPR006311">
    <property type="entry name" value="TAT_signal"/>
</dbReference>